<dbReference type="AlphaFoldDB" id="A0A1B4PMZ3"/>
<gene>
    <name evidence="3" type="ORF">WT26_04045</name>
</gene>
<dbReference type="NCBIfam" id="TIGR02385">
    <property type="entry name" value="RelE_StbE"/>
    <property type="match status" value="1"/>
</dbReference>
<dbReference type="Proteomes" id="UP000094776">
    <property type="component" value="Chromosome 1"/>
</dbReference>
<dbReference type="InterPro" id="IPR035093">
    <property type="entry name" value="RelE/ParE_toxin_dom_sf"/>
</dbReference>
<comment type="similarity">
    <text evidence="1">Belongs to the RelE toxin family.</text>
</comment>
<evidence type="ECO:0000313" key="4">
    <source>
        <dbReference type="Proteomes" id="UP000094776"/>
    </source>
</evidence>
<accession>A0A1B4PMZ3</accession>
<dbReference type="Pfam" id="PF05016">
    <property type="entry name" value="ParE_toxin"/>
    <property type="match status" value="1"/>
</dbReference>
<protein>
    <submittedName>
        <fullName evidence="3">Addiction module antitoxin</fullName>
    </submittedName>
</protein>
<evidence type="ECO:0000256" key="2">
    <source>
        <dbReference type="ARBA" id="ARBA00022649"/>
    </source>
</evidence>
<organism evidence="3 4">
    <name type="scientific">Burkholderia cepacia</name>
    <name type="common">Pseudomonas cepacia</name>
    <dbReference type="NCBI Taxonomy" id="292"/>
    <lineage>
        <taxon>Bacteria</taxon>
        <taxon>Pseudomonadati</taxon>
        <taxon>Pseudomonadota</taxon>
        <taxon>Betaproteobacteria</taxon>
        <taxon>Burkholderiales</taxon>
        <taxon>Burkholderiaceae</taxon>
        <taxon>Burkholderia</taxon>
        <taxon>Burkholderia cepacia complex</taxon>
    </lineage>
</organism>
<evidence type="ECO:0000256" key="1">
    <source>
        <dbReference type="ARBA" id="ARBA00006226"/>
    </source>
</evidence>
<dbReference type="Gene3D" id="3.30.2310.20">
    <property type="entry name" value="RelE-like"/>
    <property type="match status" value="1"/>
</dbReference>
<dbReference type="EMBL" id="CP013443">
    <property type="protein sequence ID" value="AOK15262.1"/>
    <property type="molecule type" value="Genomic_DNA"/>
</dbReference>
<sequence>MTFALHWNPNACEDRAAIMDFIGQDNPVAALELDELIDEMAEALPVRAELYRPGRVQGTRELVIAPNYVLVYRIRQAEGIVEILRVLHARRQWPYRKRSGFE</sequence>
<name>A0A1B4PMZ3_BURCE</name>
<proteinExistence type="inferred from homology"/>
<dbReference type="PANTHER" id="PTHR33755:SF6">
    <property type="entry name" value="PLASMID STABILIZATION SYSTEM PROTEIN"/>
    <property type="match status" value="1"/>
</dbReference>
<dbReference type="InterPro" id="IPR051803">
    <property type="entry name" value="TA_system_RelE-like_toxin"/>
</dbReference>
<reference evidence="3 4" key="1">
    <citation type="submission" date="2015-12" db="EMBL/GenBank/DDBJ databases">
        <title>Diversity of Burkholderia near neighbor genomes.</title>
        <authorList>
            <person name="Sahl J."/>
            <person name="Wagner D."/>
            <person name="Keim P."/>
        </authorList>
    </citation>
    <scope>NUCLEOTIDE SEQUENCE [LARGE SCALE GENOMIC DNA]</scope>
    <source>
        <strain evidence="3 4">MSMB1184WGS</strain>
    </source>
</reference>
<dbReference type="InterPro" id="IPR007712">
    <property type="entry name" value="RelE/ParE_toxin"/>
</dbReference>
<dbReference type="RefSeq" id="WP_069269772.1">
    <property type="nucleotide sequence ID" value="NZ_CP013443.1"/>
</dbReference>
<dbReference type="PANTHER" id="PTHR33755">
    <property type="entry name" value="TOXIN PARE1-RELATED"/>
    <property type="match status" value="1"/>
</dbReference>
<keyword evidence="2" id="KW-1277">Toxin-antitoxin system</keyword>
<evidence type="ECO:0000313" key="3">
    <source>
        <dbReference type="EMBL" id="AOK15262.1"/>
    </source>
</evidence>